<dbReference type="RefSeq" id="XP_033689447.1">
    <property type="nucleotide sequence ID" value="XM_033827816.1"/>
</dbReference>
<dbReference type="InterPro" id="IPR029035">
    <property type="entry name" value="DHS-like_NAD/FAD-binding_dom"/>
</dbReference>
<dbReference type="GO" id="GO:0016740">
    <property type="term" value="F:transferase activity"/>
    <property type="evidence" value="ECO:0007669"/>
    <property type="project" value="UniProtKB-KW"/>
</dbReference>
<keyword evidence="3" id="KW-0479">Metal-binding</keyword>
<dbReference type="Gene3D" id="3.40.50.1220">
    <property type="entry name" value="TPP-binding domain"/>
    <property type="match status" value="1"/>
</dbReference>
<dbReference type="InterPro" id="IPR026591">
    <property type="entry name" value="Sirtuin_cat_small_dom_sf"/>
</dbReference>
<sequence>MFPASVLERALRALLNESPAIKTRRLQSYLGELESLEQLQLLRQLLCVRSPRPPLSRDVLEDIDAVLLQERKHRILTPGASIRPISTLDRQGRPSVNIKLWKGDITTLASDVTAITNAANSQMLGCFQPSHKCIDNVIHSWAGPRLRQECFDIMSATKGELPVGDAVVTRGYCLPAPFVIHTVGPQLQRGDAPTEDERQQLRQCYISVLEEADSLPASSDGAKRVAICGISTGLFAFPTTVAAGIAVGTVYAWLAHHEDSSITDVIFVTYTDEDHDIYSSLLETPKPGWHSVASPANSQPRFQCDTLLIARRWLQEADAIILSAGAGLSAADGLDYTSPTLFRTHFPTFRQYGFNRLYDVFGFADWPSELDRWSYYFTHLELVRSWPQSDMYKTLIAWLQKFGEDAHVRTSNADGLFVANGWPEEQTSTPQGQYAFLQCMANCRPDSYWPSLPYLDAARPLMDPATQRLKDESAVPTCQNCGGAMFICVRAASWFNDQPFHTGETRWGNFKSRILASGKKTVILELGAGMNTPGVLRWPNEDIVRESQGSVKLIRVGLGAHSGVQWDLEDEGLATSIDGDIKMALPHMLPSRDGRRAP</sequence>
<comment type="cofactor">
    <cofactor evidence="1">
        <name>Zn(2+)</name>
        <dbReference type="ChEBI" id="CHEBI:29105"/>
    </cofactor>
</comment>
<keyword evidence="6" id="KW-0326">Glycosidase</keyword>
<proteinExistence type="predicted"/>
<dbReference type="AlphaFoldDB" id="A0A6A6IZ35"/>
<dbReference type="GeneID" id="54581146"/>
<dbReference type="PANTHER" id="PTHR11106">
    <property type="entry name" value="GANGLIOSIDE INDUCED DIFFERENTIATION ASSOCIATED PROTEIN 2-RELATED"/>
    <property type="match status" value="1"/>
</dbReference>
<dbReference type="PANTHER" id="PTHR11106:SF121">
    <property type="entry name" value="ADP-RIBOSE 1''-PHOSPHATE PHOSPHATASE"/>
    <property type="match status" value="1"/>
</dbReference>
<keyword evidence="9" id="KW-1185">Reference proteome</keyword>
<dbReference type="CDD" id="cd02908">
    <property type="entry name" value="Macro_OAADPr_deacetylase"/>
    <property type="match status" value="1"/>
</dbReference>
<dbReference type="GO" id="GO:0046872">
    <property type="term" value="F:metal ion binding"/>
    <property type="evidence" value="ECO:0007669"/>
    <property type="project" value="UniProtKB-KW"/>
</dbReference>
<evidence type="ECO:0000256" key="2">
    <source>
        <dbReference type="ARBA" id="ARBA00022679"/>
    </source>
</evidence>
<dbReference type="OrthoDB" id="6077599at2759"/>
<organism evidence="8 9">
    <name type="scientific">Trematosphaeria pertusa</name>
    <dbReference type="NCBI Taxonomy" id="390896"/>
    <lineage>
        <taxon>Eukaryota</taxon>
        <taxon>Fungi</taxon>
        <taxon>Dikarya</taxon>
        <taxon>Ascomycota</taxon>
        <taxon>Pezizomycotina</taxon>
        <taxon>Dothideomycetes</taxon>
        <taxon>Pleosporomycetidae</taxon>
        <taxon>Pleosporales</taxon>
        <taxon>Massarineae</taxon>
        <taxon>Trematosphaeriaceae</taxon>
        <taxon>Trematosphaeria</taxon>
    </lineage>
</organism>
<dbReference type="Proteomes" id="UP000800094">
    <property type="component" value="Unassembled WGS sequence"/>
</dbReference>
<keyword evidence="5" id="KW-0862">Zinc</keyword>
<dbReference type="SUPFAM" id="SSF52467">
    <property type="entry name" value="DHS-like NAD/FAD-binding domain"/>
    <property type="match status" value="1"/>
</dbReference>
<evidence type="ECO:0000256" key="1">
    <source>
        <dbReference type="ARBA" id="ARBA00001947"/>
    </source>
</evidence>
<dbReference type="Pfam" id="PF01661">
    <property type="entry name" value="Macro"/>
    <property type="match status" value="1"/>
</dbReference>
<name>A0A6A6IZ35_9PLEO</name>
<dbReference type="EMBL" id="ML987190">
    <property type="protein sequence ID" value="KAF2254443.1"/>
    <property type="molecule type" value="Genomic_DNA"/>
</dbReference>
<dbReference type="InterPro" id="IPR002589">
    <property type="entry name" value="Macro_dom"/>
</dbReference>
<dbReference type="SUPFAM" id="SSF52949">
    <property type="entry name" value="Macro domain-like"/>
    <property type="match status" value="1"/>
</dbReference>
<evidence type="ECO:0000256" key="6">
    <source>
        <dbReference type="ARBA" id="ARBA00023295"/>
    </source>
</evidence>
<accession>A0A6A6IZ35</accession>
<feature type="domain" description="Macro" evidence="7">
    <location>
        <begin position="85"/>
        <end position="286"/>
    </location>
</feature>
<evidence type="ECO:0000259" key="7">
    <source>
        <dbReference type="PROSITE" id="PS51154"/>
    </source>
</evidence>
<protein>
    <submittedName>
        <fullName evidence="8">Macro domain-like protein</fullName>
    </submittedName>
</protein>
<dbReference type="Gene3D" id="3.30.1600.10">
    <property type="entry name" value="SIR2/SIRT2 'Small Domain"/>
    <property type="match status" value="1"/>
</dbReference>
<evidence type="ECO:0000256" key="4">
    <source>
        <dbReference type="ARBA" id="ARBA00022801"/>
    </source>
</evidence>
<keyword evidence="2" id="KW-0808">Transferase</keyword>
<evidence type="ECO:0000256" key="3">
    <source>
        <dbReference type="ARBA" id="ARBA00022723"/>
    </source>
</evidence>
<evidence type="ECO:0000313" key="9">
    <source>
        <dbReference type="Proteomes" id="UP000800094"/>
    </source>
</evidence>
<evidence type="ECO:0000256" key="5">
    <source>
        <dbReference type="ARBA" id="ARBA00022833"/>
    </source>
</evidence>
<evidence type="ECO:0000313" key="8">
    <source>
        <dbReference type="EMBL" id="KAF2254443.1"/>
    </source>
</evidence>
<dbReference type="InterPro" id="IPR043472">
    <property type="entry name" value="Macro_dom-like"/>
</dbReference>
<dbReference type="SMART" id="SM00506">
    <property type="entry name" value="A1pp"/>
    <property type="match status" value="1"/>
</dbReference>
<keyword evidence="4" id="KW-0378">Hydrolase</keyword>
<dbReference type="PROSITE" id="PS51154">
    <property type="entry name" value="MACRO"/>
    <property type="match status" value="1"/>
</dbReference>
<gene>
    <name evidence="8" type="ORF">BU26DRAFT_514348</name>
</gene>
<dbReference type="Gene3D" id="3.40.220.10">
    <property type="entry name" value="Leucine Aminopeptidase, subunit E, domain 1"/>
    <property type="match status" value="1"/>
</dbReference>
<reference evidence="8" key="1">
    <citation type="journal article" date="2020" name="Stud. Mycol.">
        <title>101 Dothideomycetes genomes: a test case for predicting lifestyles and emergence of pathogens.</title>
        <authorList>
            <person name="Haridas S."/>
            <person name="Albert R."/>
            <person name="Binder M."/>
            <person name="Bloem J."/>
            <person name="Labutti K."/>
            <person name="Salamov A."/>
            <person name="Andreopoulos B."/>
            <person name="Baker S."/>
            <person name="Barry K."/>
            <person name="Bills G."/>
            <person name="Bluhm B."/>
            <person name="Cannon C."/>
            <person name="Castanera R."/>
            <person name="Culley D."/>
            <person name="Daum C."/>
            <person name="Ezra D."/>
            <person name="Gonzalez J."/>
            <person name="Henrissat B."/>
            <person name="Kuo A."/>
            <person name="Liang C."/>
            <person name="Lipzen A."/>
            <person name="Lutzoni F."/>
            <person name="Magnuson J."/>
            <person name="Mondo S."/>
            <person name="Nolan M."/>
            <person name="Ohm R."/>
            <person name="Pangilinan J."/>
            <person name="Park H.-J."/>
            <person name="Ramirez L."/>
            <person name="Alfaro M."/>
            <person name="Sun H."/>
            <person name="Tritt A."/>
            <person name="Yoshinaga Y."/>
            <person name="Zwiers L.-H."/>
            <person name="Turgeon B."/>
            <person name="Goodwin S."/>
            <person name="Spatafora J."/>
            <person name="Crous P."/>
            <person name="Grigoriev I."/>
        </authorList>
    </citation>
    <scope>NUCLEOTIDE SEQUENCE</scope>
    <source>
        <strain evidence="8">CBS 122368</strain>
    </source>
</reference>
<dbReference type="GO" id="GO:0016798">
    <property type="term" value="F:hydrolase activity, acting on glycosyl bonds"/>
    <property type="evidence" value="ECO:0007669"/>
    <property type="project" value="UniProtKB-KW"/>
</dbReference>